<organism evidence="1 2">
    <name type="scientific">Caerostris darwini</name>
    <dbReference type="NCBI Taxonomy" id="1538125"/>
    <lineage>
        <taxon>Eukaryota</taxon>
        <taxon>Metazoa</taxon>
        <taxon>Ecdysozoa</taxon>
        <taxon>Arthropoda</taxon>
        <taxon>Chelicerata</taxon>
        <taxon>Arachnida</taxon>
        <taxon>Araneae</taxon>
        <taxon>Araneomorphae</taxon>
        <taxon>Entelegynae</taxon>
        <taxon>Araneoidea</taxon>
        <taxon>Araneidae</taxon>
        <taxon>Caerostris</taxon>
    </lineage>
</organism>
<name>A0AAV4X0L2_9ARAC</name>
<comment type="caution">
    <text evidence="1">The sequence shown here is derived from an EMBL/GenBank/DDBJ whole genome shotgun (WGS) entry which is preliminary data.</text>
</comment>
<evidence type="ECO:0000313" key="2">
    <source>
        <dbReference type="Proteomes" id="UP001054837"/>
    </source>
</evidence>
<proteinExistence type="predicted"/>
<dbReference type="Proteomes" id="UP001054837">
    <property type="component" value="Unassembled WGS sequence"/>
</dbReference>
<keyword evidence="2" id="KW-1185">Reference proteome</keyword>
<reference evidence="1 2" key="1">
    <citation type="submission" date="2021-06" db="EMBL/GenBank/DDBJ databases">
        <title>Caerostris darwini draft genome.</title>
        <authorList>
            <person name="Kono N."/>
            <person name="Arakawa K."/>
        </authorList>
    </citation>
    <scope>NUCLEOTIDE SEQUENCE [LARGE SCALE GENOMIC DNA]</scope>
</reference>
<protein>
    <submittedName>
        <fullName evidence="1">Uncharacterized protein</fullName>
    </submittedName>
</protein>
<evidence type="ECO:0000313" key="1">
    <source>
        <dbReference type="EMBL" id="GIY88675.1"/>
    </source>
</evidence>
<dbReference type="AlphaFoldDB" id="A0AAV4X0L2"/>
<sequence>MATAGGKRVEQETACFCTSPKAIPFKESMLRRGNPRQYLPLRIIRSMKNLTVKYCPIAVASHFLSVIWKQQLFGQYWKGAHL</sequence>
<accession>A0AAV4X0L2</accession>
<gene>
    <name evidence="1" type="ORF">CDAR_420831</name>
</gene>
<dbReference type="EMBL" id="BPLQ01015522">
    <property type="protein sequence ID" value="GIY88675.1"/>
    <property type="molecule type" value="Genomic_DNA"/>
</dbReference>